<dbReference type="Gene3D" id="2.40.170.20">
    <property type="entry name" value="TonB-dependent receptor, beta-barrel domain"/>
    <property type="match status" value="1"/>
</dbReference>
<evidence type="ECO:0000256" key="4">
    <source>
        <dbReference type="ARBA" id="ARBA00022452"/>
    </source>
</evidence>
<evidence type="ECO:0000313" key="16">
    <source>
        <dbReference type="Proteomes" id="UP001331561"/>
    </source>
</evidence>
<reference evidence="15 16" key="1">
    <citation type="submission" date="2024-01" db="EMBL/GenBank/DDBJ databases">
        <title>Uliginosibacterium soil sp. nov.</title>
        <authorList>
            <person name="Lv Y."/>
        </authorList>
    </citation>
    <scope>NUCLEOTIDE SEQUENCE [LARGE SCALE GENOMIC DNA]</scope>
    <source>
        <strain evidence="15 16">H3</strain>
    </source>
</reference>
<keyword evidence="7 10" id="KW-0472">Membrane</keyword>
<proteinExistence type="inferred from homology"/>
<evidence type="ECO:0000259" key="14">
    <source>
        <dbReference type="Pfam" id="PF07715"/>
    </source>
</evidence>
<evidence type="ECO:0000256" key="9">
    <source>
        <dbReference type="ARBA" id="ARBA00023237"/>
    </source>
</evidence>
<gene>
    <name evidence="15" type="ORF">VVD49_07420</name>
</gene>
<keyword evidence="5 10" id="KW-0812">Transmembrane</keyword>
<evidence type="ECO:0000256" key="7">
    <source>
        <dbReference type="ARBA" id="ARBA00023136"/>
    </source>
</evidence>
<evidence type="ECO:0000259" key="13">
    <source>
        <dbReference type="Pfam" id="PF00593"/>
    </source>
</evidence>
<dbReference type="InterPro" id="IPR037066">
    <property type="entry name" value="Plug_dom_sf"/>
</dbReference>
<evidence type="ECO:0000256" key="11">
    <source>
        <dbReference type="RuleBase" id="RU003357"/>
    </source>
</evidence>
<feature type="domain" description="TonB-dependent receptor-like beta-barrel" evidence="13">
    <location>
        <begin position="247"/>
        <end position="642"/>
    </location>
</feature>
<evidence type="ECO:0000256" key="10">
    <source>
        <dbReference type="PROSITE-ProRule" id="PRU01360"/>
    </source>
</evidence>
<evidence type="ECO:0000256" key="1">
    <source>
        <dbReference type="ARBA" id="ARBA00004571"/>
    </source>
</evidence>
<evidence type="ECO:0000256" key="8">
    <source>
        <dbReference type="ARBA" id="ARBA00023170"/>
    </source>
</evidence>
<keyword evidence="8 15" id="KW-0675">Receptor</keyword>
<dbReference type="Pfam" id="PF07715">
    <property type="entry name" value="Plug"/>
    <property type="match status" value="1"/>
</dbReference>
<sequence length="682" mass="76121">MAALLILRTLTPRLPPRLALLGGLLLAANQAMASAEKPYLADLPVVLSASRMPQPLDEAPGAITVISGDFIRSTGYRDLARVFRLVPGMQVGQERGNNYWVTYHGLGGTFPSELQVLIDGRSIYTPSVFGGVDWGALPLNIDEIDRIEVVRGPNAVTYGANAFMGAINIITRHTLQEPINLVRASVGDHGIADVDAMAHAKLGPASLRISAVSHNDEGFDNLNDSRRVDTLAARADWRLSNADELTMRLSQSSVRKGEGYALSLFDNNPERKSSSSTQTAHLNWTHAASANEEILFHYYHNREHLTDGWTTYLPPGYGYPVSHPPLNRDRRSVRNDIEGQYRVTTERRQFVWGGELRRDEIDSPFLYSAGNPPPENLARGFASLDEHLARNWQLNLGVSVEHYSNEPTHVAPRIFLNTQLSPKHSFRGGFSRAWQQPLTFQKYGDVRAYDPTTGVLLVYPNQPNPDLKQARIDSTELGYLGRFTTWQSSLDVRLFNERITNYTMMVQAPSTAVLTPYIGSSQYVNLQHPVTLRGVEYQFKAKPTAASDILFSHTLIDRPSQDGINYRIAPYTASLSWQQAWTSAWTSRLTLVRMGPLSGSDGFVPMTQYRAKPYTTADARIAWHTPLGKEMKLEIALNAINIGERHQEMPDRSEQTYLATFGDNTPANYASRMIYLTGSLQF</sequence>
<keyword evidence="16" id="KW-1185">Reference proteome</keyword>
<dbReference type="RefSeq" id="WP_327598500.1">
    <property type="nucleotide sequence ID" value="NZ_JAYXHS010000001.1"/>
</dbReference>
<comment type="subcellular location">
    <subcellularLocation>
        <location evidence="1 10">Cell outer membrane</location>
        <topology evidence="1 10">Multi-pass membrane protein</topology>
    </subcellularLocation>
</comment>
<keyword evidence="3 10" id="KW-0813">Transport</keyword>
<name>A0ABU6K0T5_9RHOO</name>
<evidence type="ECO:0000256" key="6">
    <source>
        <dbReference type="ARBA" id="ARBA00023077"/>
    </source>
</evidence>
<organism evidence="15 16">
    <name type="scientific">Uliginosibacterium silvisoli</name>
    <dbReference type="NCBI Taxonomy" id="3114758"/>
    <lineage>
        <taxon>Bacteria</taxon>
        <taxon>Pseudomonadati</taxon>
        <taxon>Pseudomonadota</taxon>
        <taxon>Betaproteobacteria</taxon>
        <taxon>Rhodocyclales</taxon>
        <taxon>Zoogloeaceae</taxon>
        <taxon>Uliginosibacterium</taxon>
    </lineage>
</organism>
<keyword evidence="12" id="KW-0732">Signal</keyword>
<accession>A0ABU6K0T5</accession>
<dbReference type="Gene3D" id="2.170.130.10">
    <property type="entry name" value="TonB-dependent receptor, plug domain"/>
    <property type="match status" value="1"/>
</dbReference>
<dbReference type="InterPro" id="IPR036942">
    <property type="entry name" value="Beta-barrel_TonB_sf"/>
</dbReference>
<dbReference type="PROSITE" id="PS52016">
    <property type="entry name" value="TONB_DEPENDENT_REC_3"/>
    <property type="match status" value="1"/>
</dbReference>
<feature type="domain" description="TonB-dependent receptor plug" evidence="14">
    <location>
        <begin position="56"/>
        <end position="166"/>
    </location>
</feature>
<comment type="similarity">
    <text evidence="2 10 11">Belongs to the TonB-dependent receptor family.</text>
</comment>
<keyword evidence="4 10" id="KW-1134">Transmembrane beta strand</keyword>
<evidence type="ECO:0000256" key="12">
    <source>
        <dbReference type="SAM" id="SignalP"/>
    </source>
</evidence>
<feature type="chain" id="PRO_5045767238" evidence="12">
    <location>
        <begin position="34"/>
        <end position="682"/>
    </location>
</feature>
<dbReference type="PANTHER" id="PTHR30069">
    <property type="entry name" value="TONB-DEPENDENT OUTER MEMBRANE RECEPTOR"/>
    <property type="match status" value="1"/>
</dbReference>
<evidence type="ECO:0000256" key="3">
    <source>
        <dbReference type="ARBA" id="ARBA00022448"/>
    </source>
</evidence>
<evidence type="ECO:0000313" key="15">
    <source>
        <dbReference type="EMBL" id="MEC5385548.1"/>
    </source>
</evidence>
<protein>
    <submittedName>
        <fullName evidence="15">TonB-dependent receptor</fullName>
    </submittedName>
</protein>
<dbReference type="Pfam" id="PF00593">
    <property type="entry name" value="TonB_dep_Rec_b-barrel"/>
    <property type="match status" value="1"/>
</dbReference>
<keyword evidence="6 11" id="KW-0798">TonB box</keyword>
<evidence type="ECO:0000256" key="2">
    <source>
        <dbReference type="ARBA" id="ARBA00009810"/>
    </source>
</evidence>
<dbReference type="InterPro" id="IPR012910">
    <property type="entry name" value="Plug_dom"/>
</dbReference>
<comment type="caution">
    <text evidence="15">The sequence shown here is derived from an EMBL/GenBank/DDBJ whole genome shotgun (WGS) entry which is preliminary data.</text>
</comment>
<dbReference type="InterPro" id="IPR000531">
    <property type="entry name" value="Beta-barrel_TonB"/>
</dbReference>
<dbReference type="InterPro" id="IPR039426">
    <property type="entry name" value="TonB-dep_rcpt-like"/>
</dbReference>
<dbReference type="EMBL" id="JAYXHS010000001">
    <property type="protein sequence ID" value="MEC5385548.1"/>
    <property type="molecule type" value="Genomic_DNA"/>
</dbReference>
<dbReference type="PANTHER" id="PTHR30069:SF27">
    <property type="entry name" value="BLL4766 PROTEIN"/>
    <property type="match status" value="1"/>
</dbReference>
<feature type="signal peptide" evidence="12">
    <location>
        <begin position="1"/>
        <end position="33"/>
    </location>
</feature>
<keyword evidence="9 10" id="KW-0998">Cell outer membrane</keyword>
<evidence type="ECO:0000256" key="5">
    <source>
        <dbReference type="ARBA" id="ARBA00022692"/>
    </source>
</evidence>
<dbReference type="SUPFAM" id="SSF56935">
    <property type="entry name" value="Porins"/>
    <property type="match status" value="1"/>
</dbReference>
<dbReference type="Proteomes" id="UP001331561">
    <property type="component" value="Unassembled WGS sequence"/>
</dbReference>